<evidence type="ECO:0000256" key="1">
    <source>
        <dbReference type="SAM" id="MobiDB-lite"/>
    </source>
</evidence>
<evidence type="ECO:0000313" key="3">
    <source>
        <dbReference type="Proteomes" id="UP000636709"/>
    </source>
</evidence>
<sequence>MWKKKTRWTRVMEAKARLVRTTAPTPVVFQRSWAPWRPPPASDDGAATPGTVGVGMSTANVARRAAKTKPSRVG</sequence>
<protein>
    <submittedName>
        <fullName evidence="2">Uncharacterized protein</fullName>
    </submittedName>
</protein>
<proteinExistence type="predicted"/>
<gene>
    <name evidence="2" type="ORF">HU200_046949</name>
</gene>
<reference evidence="2" key="1">
    <citation type="submission" date="2020-07" db="EMBL/GenBank/DDBJ databases">
        <title>Genome sequence and genetic diversity analysis of an under-domesticated orphan crop, white fonio (Digitaria exilis).</title>
        <authorList>
            <person name="Bennetzen J.L."/>
            <person name="Chen S."/>
            <person name="Ma X."/>
            <person name="Wang X."/>
            <person name="Yssel A.E.J."/>
            <person name="Chaluvadi S.R."/>
            <person name="Johnson M."/>
            <person name="Gangashetty P."/>
            <person name="Hamidou F."/>
            <person name="Sanogo M.D."/>
            <person name="Zwaenepoel A."/>
            <person name="Wallace J."/>
            <person name="Van De Peer Y."/>
            <person name="Van Deynze A."/>
        </authorList>
    </citation>
    <scope>NUCLEOTIDE SEQUENCE</scope>
    <source>
        <tissue evidence="2">Leaves</tissue>
    </source>
</reference>
<dbReference type="Proteomes" id="UP000636709">
    <property type="component" value="Unassembled WGS sequence"/>
</dbReference>
<comment type="caution">
    <text evidence="2">The sequence shown here is derived from an EMBL/GenBank/DDBJ whole genome shotgun (WGS) entry which is preliminary data.</text>
</comment>
<dbReference type="AlphaFoldDB" id="A0A835B8X1"/>
<organism evidence="2 3">
    <name type="scientific">Digitaria exilis</name>
    <dbReference type="NCBI Taxonomy" id="1010633"/>
    <lineage>
        <taxon>Eukaryota</taxon>
        <taxon>Viridiplantae</taxon>
        <taxon>Streptophyta</taxon>
        <taxon>Embryophyta</taxon>
        <taxon>Tracheophyta</taxon>
        <taxon>Spermatophyta</taxon>
        <taxon>Magnoliopsida</taxon>
        <taxon>Liliopsida</taxon>
        <taxon>Poales</taxon>
        <taxon>Poaceae</taxon>
        <taxon>PACMAD clade</taxon>
        <taxon>Panicoideae</taxon>
        <taxon>Panicodae</taxon>
        <taxon>Paniceae</taxon>
        <taxon>Anthephorinae</taxon>
        <taxon>Digitaria</taxon>
    </lineage>
</organism>
<accession>A0A835B8X1</accession>
<feature type="region of interest" description="Disordered" evidence="1">
    <location>
        <begin position="32"/>
        <end position="54"/>
    </location>
</feature>
<keyword evidence="3" id="KW-1185">Reference proteome</keyword>
<dbReference type="EMBL" id="JACEFO010002165">
    <property type="protein sequence ID" value="KAF8676405.1"/>
    <property type="molecule type" value="Genomic_DNA"/>
</dbReference>
<name>A0A835B8X1_9POAL</name>
<evidence type="ECO:0000313" key="2">
    <source>
        <dbReference type="EMBL" id="KAF8676405.1"/>
    </source>
</evidence>